<feature type="compositionally biased region" description="Acidic residues" evidence="1">
    <location>
        <begin position="1321"/>
        <end position="1332"/>
    </location>
</feature>
<keyword evidence="2" id="KW-1133">Transmembrane helix</keyword>
<proteinExistence type="predicted"/>
<evidence type="ECO:0000256" key="2">
    <source>
        <dbReference type="SAM" id="Phobius"/>
    </source>
</evidence>
<dbReference type="Gene3D" id="2.160.20.110">
    <property type="match status" value="1"/>
</dbReference>
<protein>
    <submittedName>
        <fullName evidence="3">Uncharacterized protein</fullName>
    </submittedName>
</protein>
<organism evidence="3 4">
    <name type="scientific">Laedolimicola ammoniilytica</name>
    <dbReference type="NCBI Taxonomy" id="2981771"/>
    <lineage>
        <taxon>Bacteria</taxon>
        <taxon>Bacillati</taxon>
        <taxon>Bacillota</taxon>
        <taxon>Clostridia</taxon>
        <taxon>Lachnospirales</taxon>
        <taxon>Lachnospiraceae</taxon>
        <taxon>Laedolimicola</taxon>
    </lineage>
</organism>
<feature type="transmembrane region" description="Helical" evidence="2">
    <location>
        <begin position="1417"/>
        <end position="1436"/>
    </location>
</feature>
<accession>A0ABT2RXN5</accession>
<dbReference type="RefSeq" id="WP_158363554.1">
    <property type="nucleotide sequence ID" value="NZ_JAOQKC010000011.1"/>
</dbReference>
<keyword evidence="4" id="KW-1185">Reference proteome</keyword>
<evidence type="ECO:0000256" key="1">
    <source>
        <dbReference type="SAM" id="MobiDB-lite"/>
    </source>
</evidence>
<feature type="region of interest" description="Disordered" evidence="1">
    <location>
        <begin position="1321"/>
        <end position="1343"/>
    </location>
</feature>
<sequence>MKAEGRNYQNFLIMNDLDFSTLPDSVKNDSDLMNLNINRMSGADYTEPPFENEQVSKDYLLFGKRPDQEEGNQEAPQGSYPAGPTITLKNLNMTGGSGASWIRALQGTLEGLRFENITWNNRGGGSYIGLIGRSTGTVNYVDFDRITIHANKASDYVGCIAYNQGDMEYVRAKDIQISNDPNTRTNYVGGLVGYGERPLEHCSAVGSEGDRGGSKDFTFKISINSETGRASEYTGGLAGRLNNNYARYCYVDRVSVAGRGYTGGLAGYAHQYYGTRDDSTVDDSIRRNEIFYYIQVTNSKVSGNYYTGGVFGTCSYITRAISMHNTVTQAESSSYGAGGVMATTGGWGLSWLYVEDCDVTTAGRAAGGISAYNDSYTQCVVKDSRVQAQTMAGGLAGVSPYTTYRCQVEGCEIKADTYAGGLIGYALSSGTSNYYIYDCVVNGGTTVTGTGAKVTGKGNYTGGLAGTMIGYMQTVVSPQTISSAIGSTVTLTYPNTVVNSIIVGGTVEGNAQTGGLIGQFDAGDRPINPDDGKPLDDIDSGYIGYINNQNYSKVLVAPVSVTGSSSVDAVYNSASTATGDGAGIGYLRVYEGIDGDVENEVKQMTKLSAKLNASNKKLTTEDQKKTYTVDDSWLADEKSYKGNNLATGGLYLRESSNNRFFDTDNRGKTEDGKTITTFPLLHGQHNDLVLFANRTASIKDTPTSTTTQQVTKPYLFWIYGTVDSVPYGGSDSIRSGSVVQDGILLPKAAKEASGATGISLMSTDAEIAVEPDTLTRYASGIDRLNIDIPEEICGLGLSWKIENADGDITASGDIDDLKASGSTGGPRSLSIRYDYNTYLTLSLMDGEEVYETYAIDPATQARTLTSSGGDQYYIRKDGVVSVAKLAEALKNQDAEKAGDYAADALAAEGTFVHVYGSEALGADGRIVDLTTGEATGSVDSAAVGTVSLDAQAAYTTYTGSGSVLELYSDYSLATTEGLTAARQFRMFSKKGQTFAVDVDTAKEDGAGLHDLVADIYENGQSKYQYLSYLTADGSVKDLNDRLHWPKELSNNGLGEIAGNITGTEPILLVRYEDNTVAAFQYLTGTLIAKDSGEQKKLNFIRYANIWLADLKSSFRKADNTAYLAAVKVADGLLEEPIDTELALNVTGKAENFSTELQEGKTANRVTAGNNLLAGALNAAAANWKDEALNAKGEKGQGFLDTAQTILEDSVRELAVSYDKDSSKGSDSTTVEPDAAAATEKAADEIAIDSGNAAAIKSTIRSALEQPETKAKLISELTAQGIDAKEAEKLLSEYSTEVRKAVDEAAARQLETPDIVKAAEAADAETEDAEGMAEADGTGKGGTAKKDVPNNGYVIAMNSETGEYEVYSEQELLDGNKPQASLISENQKLTALKSAGLLKNTGIDLEALKVTAEENSQGILLLACAGGAVLILLLVMYRKRKKMG</sequence>
<dbReference type="Proteomes" id="UP001652461">
    <property type="component" value="Unassembled WGS sequence"/>
</dbReference>
<comment type="caution">
    <text evidence="3">The sequence shown here is derived from an EMBL/GenBank/DDBJ whole genome shotgun (WGS) entry which is preliminary data.</text>
</comment>
<gene>
    <name evidence="3" type="ORF">OCV63_09290</name>
</gene>
<dbReference type="EMBL" id="JAOQKC010000011">
    <property type="protein sequence ID" value="MCU6697091.1"/>
    <property type="molecule type" value="Genomic_DNA"/>
</dbReference>
<reference evidence="3 4" key="1">
    <citation type="journal article" date="2021" name="ISME Commun">
        <title>Automated analysis of genomic sequences facilitates high-throughput and comprehensive description of bacteria.</title>
        <authorList>
            <person name="Hitch T.C.A."/>
        </authorList>
    </citation>
    <scope>NUCLEOTIDE SEQUENCE [LARGE SCALE GENOMIC DNA]</scope>
    <source>
        <strain evidence="3 4">Sanger_04</strain>
    </source>
</reference>
<evidence type="ECO:0000313" key="3">
    <source>
        <dbReference type="EMBL" id="MCU6697091.1"/>
    </source>
</evidence>
<keyword evidence="2" id="KW-0472">Membrane</keyword>
<keyword evidence="2" id="KW-0812">Transmembrane</keyword>
<evidence type="ECO:0000313" key="4">
    <source>
        <dbReference type="Proteomes" id="UP001652461"/>
    </source>
</evidence>
<name>A0ABT2RXN5_9FIRM</name>